<protein>
    <submittedName>
        <fullName evidence="4">Spore germination protein</fullName>
    </submittedName>
</protein>
<evidence type="ECO:0000313" key="4">
    <source>
        <dbReference type="EMBL" id="VFB17013.1"/>
    </source>
</evidence>
<dbReference type="InterPro" id="IPR019606">
    <property type="entry name" value="GerMN"/>
</dbReference>
<accession>A0A8H2M876</accession>
<keyword evidence="5" id="KW-1185">Reference proteome</keyword>
<dbReference type="Pfam" id="PF10646">
    <property type="entry name" value="Germane"/>
    <property type="match status" value="1"/>
</dbReference>
<dbReference type="SMART" id="SM00909">
    <property type="entry name" value="Germane"/>
    <property type="match status" value="1"/>
</dbReference>
<feature type="domain" description="GerMN" evidence="3">
    <location>
        <begin position="95"/>
        <end position="184"/>
    </location>
</feature>
<feature type="compositionally biased region" description="Basic and acidic residues" evidence="1">
    <location>
        <begin position="43"/>
        <end position="53"/>
    </location>
</feature>
<keyword evidence="2" id="KW-0732">Signal</keyword>
<dbReference type="EMBL" id="CAACYI010000001">
    <property type="protein sequence ID" value="VFB17013.1"/>
    <property type="molecule type" value="Genomic_DNA"/>
</dbReference>
<reference evidence="4 5" key="1">
    <citation type="submission" date="2019-02" db="EMBL/GenBank/DDBJ databases">
        <authorList>
            <consortium name="Pathogen Informatics"/>
        </authorList>
    </citation>
    <scope>NUCLEOTIDE SEQUENCE [LARGE SCALE GENOMIC DNA]</scope>
    <source>
        <strain evidence="4 5">3012STDY7089603</strain>
    </source>
</reference>
<feature type="compositionally biased region" description="Polar residues" evidence="1">
    <location>
        <begin position="28"/>
        <end position="42"/>
    </location>
</feature>
<name>A0A8H2M876_9FIRM</name>
<dbReference type="Proteomes" id="UP000377798">
    <property type="component" value="Unassembled WGS sequence"/>
</dbReference>
<evidence type="ECO:0000256" key="1">
    <source>
        <dbReference type="SAM" id="MobiDB-lite"/>
    </source>
</evidence>
<proteinExistence type="predicted"/>
<dbReference type="RefSeq" id="WP_052099297.1">
    <property type="nucleotide sequence ID" value="NZ_CAACYI010000001.1"/>
</dbReference>
<sequence length="199" mass="21289">MNRKLPLKILVLVGLMVLALACNKAPGNENNPASNQAPASQGQEEKTDDKAQEKIKAEGSLFFPNKAYVQNGDSNAKYIQSKASIDYDSNKKDLVDAVLALLQEGPGKDGDLKDATNFVPKGSILKTDVKDSIATIDVSKSALAGGGDLDEELFIGQIVKSLTSFSEIDGVRFLVDGQEAESLLGHYDISNGRVFQSVD</sequence>
<evidence type="ECO:0000259" key="3">
    <source>
        <dbReference type="SMART" id="SM00909"/>
    </source>
</evidence>
<evidence type="ECO:0000256" key="2">
    <source>
        <dbReference type="SAM" id="SignalP"/>
    </source>
</evidence>
<comment type="caution">
    <text evidence="4">The sequence shown here is derived from an EMBL/GenBank/DDBJ whole genome shotgun (WGS) entry which is preliminary data.</text>
</comment>
<dbReference type="PROSITE" id="PS51257">
    <property type="entry name" value="PROKAR_LIPOPROTEIN"/>
    <property type="match status" value="1"/>
</dbReference>
<organism evidence="4 5">
    <name type="scientific">Urinicoccus massiliensis</name>
    <dbReference type="NCBI Taxonomy" id="1723382"/>
    <lineage>
        <taxon>Bacteria</taxon>
        <taxon>Bacillati</taxon>
        <taxon>Bacillota</taxon>
        <taxon>Tissierellia</taxon>
        <taxon>Tissierellales</taxon>
        <taxon>Peptoniphilaceae</taxon>
        <taxon>Urinicoccus</taxon>
    </lineage>
</organism>
<feature type="region of interest" description="Disordered" evidence="1">
    <location>
        <begin position="28"/>
        <end position="53"/>
    </location>
</feature>
<feature type="chain" id="PRO_5039048914" evidence="2">
    <location>
        <begin position="22"/>
        <end position="199"/>
    </location>
</feature>
<feature type="signal peptide" evidence="2">
    <location>
        <begin position="1"/>
        <end position="21"/>
    </location>
</feature>
<dbReference type="AlphaFoldDB" id="A0A8H2M876"/>
<gene>
    <name evidence="4" type="ORF">NCTC13150_01591</name>
</gene>
<evidence type="ECO:0000313" key="5">
    <source>
        <dbReference type="Proteomes" id="UP000377798"/>
    </source>
</evidence>